<keyword evidence="6 7" id="KW-0472">Membrane</keyword>
<evidence type="ECO:0000313" key="9">
    <source>
        <dbReference type="Proteomes" id="UP000259030"/>
    </source>
</evidence>
<evidence type="ECO:0000256" key="6">
    <source>
        <dbReference type="ARBA" id="ARBA00023136"/>
    </source>
</evidence>
<dbReference type="AlphaFoldDB" id="A0A221T2C5"/>
<gene>
    <name evidence="8" type="ORF">DFI_17665</name>
</gene>
<keyword evidence="8" id="KW-0614">Plasmid</keyword>
<evidence type="ECO:0000256" key="1">
    <source>
        <dbReference type="ARBA" id="ARBA00004651"/>
    </source>
</evidence>
<dbReference type="PIRSF" id="PIRSF019239">
    <property type="entry name" value="MrpE"/>
    <property type="match status" value="1"/>
</dbReference>
<organism evidence="8 9">
    <name type="scientific">Deinococcus ficus</name>
    <dbReference type="NCBI Taxonomy" id="317577"/>
    <lineage>
        <taxon>Bacteria</taxon>
        <taxon>Thermotogati</taxon>
        <taxon>Deinococcota</taxon>
        <taxon>Deinococci</taxon>
        <taxon>Deinococcales</taxon>
        <taxon>Deinococcaceae</taxon>
        <taxon>Deinococcus</taxon>
    </lineage>
</organism>
<dbReference type="InterPro" id="IPR002758">
    <property type="entry name" value="Cation_antiport_E"/>
</dbReference>
<protein>
    <submittedName>
        <fullName evidence="8">Na+/H+ antiporter subunit E</fullName>
    </submittedName>
</protein>
<evidence type="ECO:0000256" key="5">
    <source>
        <dbReference type="ARBA" id="ARBA00022989"/>
    </source>
</evidence>
<accession>A0A221T2C5</accession>
<feature type="transmembrane region" description="Helical" evidence="7">
    <location>
        <begin position="100"/>
        <end position="120"/>
    </location>
</feature>
<comment type="similarity">
    <text evidence="2">Belongs to the CPA3 antiporters (TC 2.A.63) subunit E family.</text>
</comment>
<dbReference type="Pfam" id="PF01899">
    <property type="entry name" value="MNHE"/>
    <property type="match status" value="1"/>
</dbReference>
<evidence type="ECO:0000256" key="4">
    <source>
        <dbReference type="ARBA" id="ARBA00022692"/>
    </source>
</evidence>
<evidence type="ECO:0000256" key="3">
    <source>
        <dbReference type="ARBA" id="ARBA00022475"/>
    </source>
</evidence>
<dbReference type="STRING" id="317577.GCA_000419625_03267"/>
<comment type="subcellular location">
    <subcellularLocation>
        <location evidence="1">Cell membrane</location>
        <topology evidence="1">Multi-pass membrane protein</topology>
    </subcellularLocation>
</comment>
<dbReference type="PANTHER" id="PTHR34584:SF1">
    <property type="entry name" value="NA(+)_H(+) ANTIPORTER SUBUNIT E1"/>
    <property type="match status" value="1"/>
</dbReference>
<dbReference type="EMBL" id="CP021083">
    <property type="protein sequence ID" value="ASN83010.1"/>
    <property type="molecule type" value="Genomic_DNA"/>
</dbReference>
<keyword evidence="3" id="KW-1003">Cell membrane</keyword>
<dbReference type="PANTHER" id="PTHR34584">
    <property type="entry name" value="NA(+)/H(+) ANTIPORTER SUBUNIT E1"/>
    <property type="match status" value="1"/>
</dbReference>
<dbReference type="GO" id="GO:0005886">
    <property type="term" value="C:plasma membrane"/>
    <property type="evidence" value="ECO:0007669"/>
    <property type="project" value="UniProtKB-SubCell"/>
</dbReference>
<dbReference type="RefSeq" id="WP_027462226.1">
    <property type="nucleotide sequence ID" value="NZ_CP021083.1"/>
</dbReference>
<evidence type="ECO:0000256" key="7">
    <source>
        <dbReference type="SAM" id="Phobius"/>
    </source>
</evidence>
<keyword evidence="4 7" id="KW-0812">Transmembrane</keyword>
<geneLocation type="plasmid" evidence="9">
    <name>pdfi2</name>
</geneLocation>
<evidence type="ECO:0000313" key="8">
    <source>
        <dbReference type="EMBL" id="ASN83010.1"/>
    </source>
</evidence>
<evidence type="ECO:0000256" key="2">
    <source>
        <dbReference type="ARBA" id="ARBA00006228"/>
    </source>
</evidence>
<dbReference type="KEGG" id="dfc:DFI_17665"/>
<name>A0A221T2C5_9DEIO</name>
<keyword evidence="9" id="KW-1185">Reference proteome</keyword>
<dbReference type="Proteomes" id="UP000259030">
    <property type="component" value="Plasmid pDFI2"/>
</dbReference>
<keyword evidence="5 7" id="KW-1133">Transmembrane helix</keyword>
<proteinExistence type="inferred from homology"/>
<dbReference type="GO" id="GO:0008324">
    <property type="term" value="F:monoatomic cation transmembrane transporter activity"/>
    <property type="evidence" value="ECO:0007669"/>
    <property type="project" value="InterPro"/>
</dbReference>
<reference evidence="8 9" key="1">
    <citation type="submission" date="2017-05" db="EMBL/GenBank/DDBJ databases">
        <title>The complete genome sequence of Deinococcus ficus isolated from the rhizosphere of the Ficus religiosa L. in Taiwan.</title>
        <authorList>
            <person name="Wu K.-M."/>
            <person name="Liao T.-L."/>
            <person name="Liu Y.-M."/>
            <person name="Young C.-C."/>
            <person name="Tsai S.-F."/>
        </authorList>
    </citation>
    <scope>NUCLEOTIDE SEQUENCE [LARGE SCALE GENOMIC DNA]</scope>
    <source>
        <strain evidence="8 9">CC-FR2-10</strain>
        <plasmid evidence="9">pdfi2</plasmid>
    </source>
</reference>
<sequence length="166" mass="17683">MSGFLLNVLLAVVWALLSGDVNLRELGVGFGLGYLLLRLFPDALGTRAYQRASVALLRFLGTFLRELTVANVQVALLALRARPNLNAMIFSVPLRPHTDLSLTLLTATVTLMPGSVVLGFDAGRTRMYMHGIGLASPDEARAGVKNVERLLLDFLPAPAGGRGGAA</sequence>